<keyword evidence="2" id="KW-1185">Reference proteome</keyword>
<evidence type="ECO:0000313" key="1">
    <source>
        <dbReference type="EMBL" id="EGI59962.1"/>
    </source>
</evidence>
<feature type="non-terminal residue" evidence="1">
    <location>
        <position position="1"/>
    </location>
</feature>
<evidence type="ECO:0000313" key="2">
    <source>
        <dbReference type="Proteomes" id="UP000007755"/>
    </source>
</evidence>
<reference evidence="1" key="1">
    <citation type="submission" date="2011-02" db="EMBL/GenBank/DDBJ databases">
        <title>The genome of the leaf-cutting ant Acromyrmex echinatior suggests key adaptations to social evolution and fungus farming.</title>
        <authorList>
            <person name="Nygaard S."/>
            <person name="Zhang G."/>
        </authorList>
    </citation>
    <scope>NUCLEOTIDE SEQUENCE</scope>
</reference>
<protein>
    <submittedName>
        <fullName evidence="1">Uncharacterized protein</fullName>
    </submittedName>
</protein>
<gene>
    <name evidence="1" type="ORF">G5I_11749</name>
</gene>
<accession>F4X0H0</accession>
<dbReference type="AlphaFoldDB" id="F4X0H0"/>
<dbReference type="InParanoid" id="F4X0H0"/>
<sequence length="192" mass="22360">VSHPNANYESPDAIWLSLQESRLQRQLFVASLCGVHATVSASVISIRIQLEASSTHHQERQNRPEKAQRDWDAQLRHTRLAWANEFHRALNFSGSKDPMSILYRENSGLTSFSRRKSKFHRSRRSLRRITSPFYARRAWKQTELHFGHIGENPFDNGSWGKEHFQPSTVPWQLNPRSHGRPSVSVFILFYLI</sequence>
<name>F4X0H0_ACREC</name>
<organism evidence="2">
    <name type="scientific">Acromyrmex echinatior</name>
    <name type="common">Panamanian leafcutter ant</name>
    <name type="synonym">Acromyrmex octospinosus echinatior</name>
    <dbReference type="NCBI Taxonomy" id="103372"/>
    <lineage>
        <taxon>Eukaryota</taxon>
        <taxon>Metazoa</taxon>
        <taxon>Ecdysozoa</taxon>
        <taxon>Arthropoda</taxon>
        <taxon>Hexapoda</taxon>
        <taxon>Insecta</taxon>
        <taxon>Pterygota</taxon>
        <taxon>Neoptera</taxon>
        <taxon>Endopterygota</taxon>
        <taxon>Hymenoptera</taxon>
        <taxon>Apocrita</taxon>
        <taxon>Aculeata</taxon>
        <taxon>Formicoidea</taxon>
        <taxon>Formicidae</taxon>
        <taxon>Myrmicinae</taxon>
        <taxon>Acromyrmex</taxon>
    </lineage>
</organism>
<proteinExistence type="predicted"/>
<dbReference type="Proteomes" id="UP000007755">
    <property type="component" value="Unassembled WGS sequence"/>
</dbReference>
<dbReference type="EMBL" id="GL888498">
    <property type="protein sequence ID" value="EGI59962.1"/>
    <property type="molecule type" value="Genomic_DNA"/>
</dbReference>
<dbReference type="OrthoDB" id="5830876at2759"/>